<evidence type="ECO:0000313" key="2">
    <source>
        <dbReference type="Proteomes" id="UP000544742"/>
    </source>
</evidence>
<reference evidence="1 2" key="1">
    <citation type="journal article" date="2020" name="Biotechnol. Biofuels">
        <title>New insights from the biogas microbiome by comprehensive genome-resolved metagenomics of nearly 1600 species originating from multiple anaerobic digesters.</title>
        <authorList>
            <person name="Campanaro S."/>
            <person name="Treu L."/>
            <person name="Rodriguez-R L.M."/>
            <person name="Kovalovszki A."/>
            <person name="Ziels R.M."/>
            <person name="Maus I."/>
            <person name="Zhu X."/>
            <person name="Kougias P.G."/>
            <person name="Basile A."/>
            <person name="Luo G."/>
            <person name="Schluter A."/>
            <person name="Konstantinidis K.T."/>
            <person name="Angelidaki I."/>
        </authorList>
    </citation>
    <scope>NUCLEOTIDE SEQUENCE [LARGE SCALE GENOMIC DNA]</scope>
    <source>
        <strain evidence="1">AS27yjCOA_157</strain>
    </source>
</reference>
<name>A0A7K4AI36_METSH</name>
<evidence type="ECO:0000313" key="1">
    <source>
        <dbReference type="EMBL" id="NLJ22649.1"/>
    </source>
</evidence>
<gene>
    <name evidence="1" type="ORF">GX426_06030</name>
</gene>
<sequence>MSKKERIEMLEVYRESLKCELDGVEEVLKSLQTE</sequence>
<protein>
    <submittedName>
        <fullName evidence="1">DUF5320 domain-containing protein</fullName>
    </submittedName>
</protein>
<dbReference type="AlphaFoldDB" id="A0A7K4AI36"/>
<dbReference type="EMBL" id="JAAYUN010000098">
    <property type="protein sequence ID" value="NLJ22649.1"/>
    <property type="molecule type" value="Genomic_DNA"/>
</dbReference>
<organism evidence="1 2">
    <name type="scientific">Methanothrix soehngenii</name>
    <name type="common">Methanosaeta concilii</name>
    <dbReference type="NCBI Taxonomy" id="2223"/>
    <lineage>
        <taxon>Archaea</taxon>
        <taxon>Methanobacteriati</taxon>
        <taxon>Methanobacteriota</taxon>
        <taxon>Stenosarchaea group</taxon>
        <taxon>Methanomicrobia</taxon>
        <taxon>Methanotrichales</taxon>
        <taxon>Methanotrichaceae</taxon>
        <taxon>Methanothrix</taxon>
    </lineage>
</organism>
<comment type="caution">
    <text evidence="1">The sequence shown here is derived from an EMBL/GenBank/DDBJ whole genome shotgun (WGS) entry which is preliminary data.</text>
</comment>
<dbReference type="Proteomes" id="UP000544742">
    <property type="component" value="Unassembled WGS sequence"/>
</dbReference>
<proteinExistence type="predicted"/>
<accession>A0A7K4AI36</accession>